<dbReference type="AlphaFoldDB" id="A0A4Q5LWH1"/>
<organism evidence="2 3">
    <name type="scientific">Emticicia agri</name>
    <dbReference type="NCBI Taxonomy" id="2492393"/>
    <lineage>
        <taxon>Bacteria</taxon>
        <taxon>Pseudomonadati</taxon>
        <taxon>Bacteroidota</taxon>
        <taxon>Cytophagia</taxon>
        <taxon>Cytophagales</taxon>
        <taxon>Leadbetterellaceae</taxon>
        <taxon>Emticicia</taxon>
    </lineage>
</organism>
<dbReference type="InterPro" id="IPR052918">
    <property type="entry name" value="Motility_Chemotaxis_Reg"/>
</dbReference>
<keyword evidence="1" id="KW-0732">Signal</keyword>
<dbReference type="PANTHER" id="PTHR35580">
    <property type="entry name" value="CELL SURFACE GLYCOPROTEIN (S-LAYER PROTEIN)-LIKE PROTEIN"/>
    <property type="match status" value="1"/>
</dbReference>
<feature type="chain" id="PRO_5020280598" description="Beta-propeller repeat protein" evidence="1">
    <location>
        <begin position="21"/>
        <end position="516"/>
    </location>
</feature>
<evidence type="ECO:0000313" key="2">
    <source>
        <dbReference type="EMBL" id="RYU93919.1"/>
    </source>
</evidence>
<dbReference type="OrthoDB" id="937114at2"/>
<feature type="signal peptide" evidence="1">
    <location>
        <begin position="1"/>
        <end position="20"/>
    </location>
</feature>
<comment type="caution">
    <text evidence="2">The sequence shown here is derived from an EMBL/GenBank/DDBJ whole genome shotgun (WGS) entry which is preliminary data.</text>
</comment>
<keyword evidence="3" id="KW-1185">Reference proteome</keyword>
<proteinExistence type="predicted"/>
<sequence length="516" mass="56330">MKLSFTIAVCFFFTVSCLQAQNLTLTPGNQGKLNLPRLNYEQILAIPSPESGSIVYDLTTNCIRFFNGTKWIRTDQKSGDFAPTALSAWKVSELNPQNGFQSNHIAVDNQGNIYITGLFMDNFKIKGVTYQALGYGDFFVIKYNNAGVPQWVKTGGSQNSYATAANVEVDNQGNVFFAGGFFNTLVFDGSSYPANNSSEDIFVCKLSAADGSVLAMKTFGGSNYDTIGRIFVDNQSNVYVTGTFVGACNFDAFSVTGIDNNDIFIAKCNANLQFLWVNKIVGVSSDYGSRIYGDNAGSVYITGAIGSDATFAPGYTFSPGMQTMFVAKYDASNGSYLWHRNQTNTGFMSYAHNIVVDSEGNAYIGGYFFTYIDLGGLQFNASGSASDLFLAKISKDGVWQWCQKSLSNDSYDTEYFSDLKITSTDELFLVCKTSYNPNFGFGDKRYAGNNFIFKFDKNGGVKGGNAIQSGMNQYIQSVAIGGNYHYLTGYFQSSISFGNISLASPSYNGFVVKLVE</sequence>
<evidence type="ECO:0008006" key="4">
    <source>
        <dbReference type="Google" id="ProtNLM"/>
    </source>
</evidence>
<accession>A0A4Q5LWH1</accession>
<dbReference type="Pfam" id="PF06739">
    <property type="entry name" value="SBBP"/>
    <property type="match status" value="1"/>
</dbReference>
<protein>
    <recommendedName>
        <fullName evidence="4">Beta-propeller repeat protein</fullName>
    </recommendedName>
</protein>
<name>A0A4Q5LWH1_9BACT</name>
<dbReference type="PROSITE" id="PS51257">
    <property type="entry name" value="PROKAR_LIPOPROTEIN"/>
    <property type="match status" value="1"/>
</dbReference>
<dbReference type="Proteomes" id="UP000293162">
    <property type="component" value="Unassembled WGS sequence"/>
</dbReference>
<dbReference type="InterPro" id="IPR010620">
    <property type="entry name" value="SBBP_repeat"/>
</dbReference>
<dbReference type="RefSeq" id="WP_130022905.1">
    <property type="nucleotide sequence ID" value="NZ_SEWF01000034.1"/>
</dbReference>
<dbReference type="EMBL" id="SEWF01000034">
    <property type="protein sequence ID" value="RYU93919.1"/>
    <property type="molecule type" value="Genomic_DNA"/>
</dbReference>
<reference evidence="2 3" key="1">
    <citation type="submission" date="2019-02" db="EMBL/GenBank/DDBJ databases">
        <title>Bacterial novel species Emticicia sp. 17J42-9 isolated from soil.</title>
        <authorList>
            <person name="Jung H.-Y."/>
        </authorList>
    </citation>
    <scope>NUCLEOTIDE SEQUENCE [LARGE SCALE GENOMIC DNA]</scope>
    <source>
        <strain evidence="2 3">17J42-9</strain>
    </source>
</reference>
<evidence type="ECO:0000256" key="1">
    <source>
        <dbReference type="SAM" id="SignalP"/>
    </source>
</evidence>
<gene>
    <name evidence="2" type="ORF">EWM59_19345</name>
</gene>
<dbReference type="PANTHER" id="PTHR35580:SF1">
    <property type="entry name" value="PHYTASE-LIKE DOMAIN-CONTAINING PROTEIN"/>
    <property type="match status" value="1"/>
</dbReference>
<evidence type="ECO:0000313" key="3">
    <source>
        <dbReference type="Proteomes" id="UP000293162"/>
    </source>
</evidence>